<dbReference type="Gene3D" id="1.10.1200.10">
    <property type="entry name" value="ACP-like"/>
    <property type="match status" value="2"/>
</dbReference>
<keyword evidence="7" id="KW-0511">Multifunctional enzyme</keyword>
<dbReference type="InterPro" id="IPR014031">
    <property type="entry name" value="Ketoacyl_synth_C"/>
</dbReference>
<keyword evidence="6" id="KW-0443">Lipid metabolism</keyword>
<dbReference type="SUPFAM" id="SSF50129">
    <property type="entry name" value="GroES-like"/>
    <property type="match status" value="1"/>
</dbReference>
<dbReference type="FunFam" id="1.10.1200.10:FF:000007">
    <property type="entry name" value="Probable polyketide synthase pks17"/>
    <property type="match status" value="2"/>
</dbReference>
<dbReference type="InterPro" id="IPR036736">
    <property type="entry name" value="ACP-like_sf"/>
</dbReference>
<dbReference type="Gene3D" id="3.40.366.10">
    <property type="entry name" value="Malonyl-Coenzyme A Acyl Carrier Protein, domain 2"/>
    <property type="match status" value="3"/>
</dbReference>
<dbReference type="Gene3D" id="3.30.70.3290">
    <property type="match status" value="2"/>
</dbReference>
<accession>A0A1V2TKB7</accession>
<evidence type="ECO:0000259" key="10">
    <source>
        <dbReference type="PROSITE" id="PS50075"/>
    </source>
</evidence>
<comment type="caution">
    <text evidence="13">The sequence shown here is derived from an EMBL/GenBank/DDBJ whole genome shotgun (WGS) entry which is preliminary data.</text>
</comment>
<dbReference type="InterPro" id="IPR055123">
    <property type="entry name" value="SpnB-like_Rossmann"/>
</dbReference>
<evidence type="ECO:0000313" key="14">
    <source>
        <dbReference type="Proteomes" id="UP000188836"/>
    </source>
</evidence>
<dbReference type="SMART" id="SM01294">
    <property type="entry name" value="PKS_PP_betabranch"/>
    <property type="match status" value="2"/>
</dbReference>
<feature type="region of interest" description="C-terminal hotdog fold" evidence="9">
    <location>
        <begin position="1089"/>
        <end position="1225"/>
    </location>
</feature>
<evidence type="ECO:0000256" key="9">
    <source>
        <dbReference type="PROSITE-ProRule" id="PRU01363"/>
    </source>
</evidence>
<dbReference type="PROSITE" id="PS52004">
    <property type="entry name" value="KS3_2"/>
    <property type="match status" value="3"/>
</dbReference>
<dbReference type="CDD" id="cd00833">
    <property type="entry name" value="PKS"/>
    <property type="match status" value="3"/>
</dbReference>
<dbReference type="InterPro" id="IPR020806">
    <property type="entry name" value="PKS_PP-bd"/>
</dbReference>
<keyword evidence="2" id="KW-0596">Phosphopantetheine</keyword>
<evidence type="ECO:0000313" key="13">
    <source>
        <dbReference type="EMBL" id="ONM49975.1"/>
    </source>
</evidence>
<name>A0A1V2TKB7_9NOCA</name>
<dbReference type="InterPro" id="IPR042104">
    <property type="entry name" value="PKS_dehydratase_sf"/>
</dbReference>
<dbReference type="InterPro" id="IPR009081">
    <property type="entry name" value="PP-bd_ACP"/>
</dbReference>
<dbReference type="GO" id="GO:0016491">
    <property type="term" value="F:oxidoreductase activity"/>
    <property type="evidence" value="ECO:0007669"/>
    <property type="project" value="InterPro"/>
</dbReference>
<evidence type="ECO:0000256" key="5">
    <source>
        <dbReference type="ARBA" id="ARBA00022832"/>
    </source>
</evidence>
<dbReference type="InterPro" id="IPR032821">
    <property type="entry name" value="PKS_assoc"/>
</dbReference>
<dbReference type="Gene3D" id="3.40.47.10">
    <property type="match status" value="3"/>
</dbReference>
<dbReference type="PROSITE" id="PS52019">
    <property type="entry name" value="PKS_MFAS_DH"/>
    <property type="match status" value="2"/>
</dbReference>
<dbReference type="Pfam" id="PF02801">
    <property type="entry name" value="Ketoacyl-synt_C"/>
    <property type="match status" value="3"/>
</dbReference>
<protein>
    <recommendedName>
        <fullName evidence="15">Polyketide synthase</fullName>
    </recommendedName>
</protein>
<dbReference type="Pfam" id="PF00109">
    <property type="entry name" value="ketoacyl-synt"/>
    <property type="match status" value="3"/>
</dbReference>
<feature type="active site" description="Proton acceptor; for dehydratase activity" evidence="9">
    <location>
        <position position="2700"/>
    </location>
</feature>
<evidence type="ECO:0000256" key="1">
    <source>
        <dbReference type="ARBA" id="ARBA00005189"/>
    </source>
</evidence>
<dbReference type="InterPro" id="IPR011032">
    <property type="entry name" value="GroES-like_sf"/>
</dbReference>
<dbReference type="FunFam" id="3.40.366.10:FF:000002">
    <property type="entry name" value="Probable polyketide synthase 2"/>
    <property type="match status" value="1"/>
</dbReference>
<dbReference type="Gene3D" id="3.40.50.11460">
    <property type="match status" value="1"/>
</dbReference>
<dbReference type="PROSITE" id="PS00606">
    <property type="entry name" value="KS3_1"/>
    <property type="match status" value="3"/>
</dbReference>
<dbReference type="Gene3D" id="3.10.129.110">
    <property type="entry name" value="Polyketide synthase dehydratase"/>
    <property type="match status" value="2"/>
</dbReference>
<dbReference type="Gene3D" id="3.90.180.10">
    <property type="entry name" value="Medium-chain alcohol dehydrogenases, catalytic domain"/>
    <property type="match status" value="1"/>
</dbReference>
<dbReference type="GO" id="GO:0004312">
    <property type="term" value="F:fatty acid synthase activity"/>
    <property type="evidence" value="ECO:0007669"/>
    <property type="project" value="TreeGrafter"/>
</dbReference>
<dbReference type="GO" id="GO:0004315">
    <property type="term" value="F:3-oxoacyl-[acyl-carrier-protein] synthase activity"/>
    <property type="evidence" value="ECO:0007669"/>
    <property type="project" value="InterPro"/>
</dbReference>
<dbReference type="Gene3D" id="3.40.50.720">
    <property type="entry name" value="NAD(P)-binding Rossmann-like Domain"/>
    <property type="match status" value="2"/>
</dbReference>
<feature type="active site" description="Proton donor; for dehydratase activity" evidence="9">
    <location>
        <position position="2863"/>
    </location>
</feature>
<dbReference type="FunFam" id="3.40.47.10:FF:000019">
    <property type="entry name" value="Polyketide synthase type I"/>
    <property type="match status" value="3"/>
</dbReference>
<dbReference type="SUPFAM" id="SSF55048">
    <property type="entry name" value="Probable ACP-binding domain of malonyl-CoA ACP transacylase"/>
    <property type="match status" value="2"/>
</dbReference>
<keyword evidence="3" id="KW-0597">Phosphoprotein</keyword>
<feature type="region of interest" description="N-terminal hotdog fold" evidence="9">
    <location>
        <begin position="945"/>
        <end position="1069"/>
    </location>
</feature>
<dbReference type="InterPro" id="IPR016035">
    <property type="entry name" value="Acyl_Trfase/lysoPLipase"/>
</dbReference>
<dbReference type="Pfam" id="PF22953">
    <property type="entry name" value="SpnB_Rossmann"/>
    <property type="match status" value="2"/>
</dbReference>
<feature type="active site" description="Proton donor; for dehydratase activity" evidence="9">
    <location>
        <position position="1148"/>
    </location>
</feature>
<dbReference type="GO" id="GO:0031177">
    <property type="term" value="F:phosphopantetheine binding"/>
    <property type="evidence" value="ECO:0007669"/>
    <property type="project" value="InterPro"/>
</dbReference>
<evidence type="ECO:0000256" key="6">
    <source>
        <dbReference type="ARBA" id="ARBA00023098"/>
    </source>
</evidence>
<dbReference type="STRING" id="1538463.B0T36_06415"/>
<feature type="domain" description="PKS/mFAS DH" evidence="12">
    <location>
        <begin position="945"/>
        <end position="1225"/>
    </location>
</feature>
<keyword evidence="4" id="KW-0808">Transferase</keyword>
<dbReference type="SUPFAM" id="SSF53901">
    <property type="entry name" value="Thiolase-like"/>
    <property type="match status" value="3"/>
</dbReference>
<evidence type="ECO:0000259" key="12">
    <source>
        <dbReference type="PROSITE" id="PS52019"/>
    </source>
</evidence>
<dbReference type="Proteomes" id="UP000188836">
    <property type="component" value="Unassembled WGS sequence"/>
</dbReference>
<dbReference type="PROSITE" id="PS50075">
    <property type="entry name" value="CARRIER"/>
    <property type="match status" value="2"/>
</dbReference>
<dbReference type="InterPro" id="IPR016036">
    <property type="entry name" value="Malonyl_transacylase_ACP-bd"/>
</dbReference>
<keyword evidence="5" id="KW-0276">Fatty acid metabolism</keyword>
<evidence type="ECO:0000256" key="2">
    <source>
        <dbReference type="ARBA" id="ARBA00022450"/>
    </source>
</evidence>
<dbReference type="InterPro" id="IPR049551">
    <property type="entry name" value="PKS_DH_C"/>
</dbReference>
<feature type="domain" description="Ketosynthase family 3 (KS3)" evidence="11">
    <location>
        <begin position="1772"/>
        <end position="2183"/>
    </location>
</feature>
<dbReference type="CDD" id="cd05195">
    <property type="entry name" value="enoyl_red"/>
    <property type="match status" value="1"/>
</dbReference>
<keyword evidence="8" id="KW-0012">Acyltransferase</keyword>
<dbReference type="SMART" id="SM00823">
    <property type="entry name" value="PKS_PP"/>
    <property type="match status" value="2"/>
</dbReference>
<dbReference type="Pfam" id="PF00550">
    <property type="entry name" value="PP-binding"/>
    <property type="match status" value="2"/>
</dbReference>
<dbReference type="EMBL" id="MUMY01000002">
    <property type="protein sequence ID" value="ONM49975.1"/>
    <property type="molecule type" value="Genomic_DNA"/>
</dbReference>
<dbReference type="InterPro" id="IPR020841">
    <property type="entry name" value="PKS_Beta-ketoAc_synthase_dom"/>
</dbReference>
<dbReference type="InterPro" id="IPR049900">
    <property type="entry name" value="PKS_mFAS_DH"/>
</dbReference>
<evidence type="ECO:0000256" key="4">
    <source>
        <dbReference type="ARBA" id="ARBA00022679"/>
    </source>
</evidence>
<dbReference type="InterPro" id="IPR036291">
    <property type="entry name" value="NAD(P)-bd_dom_sf"/>
</dbReference>
<feature type="domain" description="Carrier" evidence="10">
    <location>
        <begin position="3713"/>
        <end position="3788"/>
    </location>
</feature>
<dbReference type="SUPFAM" id="SSF47336">
    <property type="entry name" value="ACP-like"/>
    <property type="match status" value="2"/>
</dbReference>
<evidence type="ECO:0000256" key="3">
    <source>
        <dbReference type="ARBA" id="ARBA00022553"/>
    </source>
</evidence>
<dbReference type="InterPro" id="IPR020807">
    <property type="entry name" value="PKS_DH"/>
</dbReference>
<dbReference type="SUPFAM" id="SSF51735">
    <property type="entry name" value="NAD(P)-binding Rossmann-fold domains"/>
    <property type="match status" value="5"/>
</dbReference>
<dbReference type="SMART" id="SM00827">
    <property type="entry name" value="PKS_AT"/>
    <property type="match status" value="2"/>
</dbReference>
<dbReference type="Pfam" id="PF21089">
    <property type="entry name" value="PKS_DH_N"/>
    <property type="match status" value="2"/>
</dbReference>
<dbReference type="InterPro" id="IPR050091">
    <property type="entry name" value="PKS_NRPS_Biosynth_Enz"/>
</dbReference>
<dbReference type="Pfam" id="PF08659">
    <property type="entry name" value="KR"/>
    <property type="match status" value="2"/>
</dbReference>
<proteinExistence type="predicted"/>
<keyword evidence="14" id="KW-1185">Reference proteome</keyword>
<dbReference type="GO" id="GO:0006633">
    <property type="term" value="P:fatty acid biosynthetic process"/>
    <property type="evidence" value="ECO:0007669"/>
    <property type="project" value="InterPro"/>
</dbReference>
<feature type="active site" description="Proton acceptor; for dehydratase activity" evidence="9">
    <location>
        <position position="977"/>
    </location>
</feature>
<dbReference type="InterPro" id="IPR049552">
    <property type="entry name" value="PKS_DH_N"/>
</dbReference>
<dbReference type="PANTHER" id="PTHR43775">
    <property type="entry name" value="FATTY ACID SYNTHASE"/>
    <property type="match status" value="1"/>
</dbReference>
<dbReference type="InterPro" id="IPR057326">
    <property type="entry name" value="KR_dom"/>
</dbReference>
<dbReference type="CDD" id="cd08956">
    <property type="entry name" value="KR_3_FAS_SDR_x"/>
    <property type="match status" value="2"/>
</dbReference>
<dbReference type="Pfam" id="PF14765">
    <property type="entry name" value="PS-DH"/>
    <property type="match status" value="2"/>
</dbReference>
<dbReference type="InterPro" id="IPR016039">
    <property type="entry name" value="Thiolase-like"/>
</dbReference>
<dbReference type="Pfam" id="PF00698">
    <property type="entry name" value="Acyl_transf_1"/>
    <property type="match status" value="3"/>
</dbReference>
<dbReference type="InterPro" id="IPR013154">
    <property type="entry name" value="ADH-like_N"/>
</dbReference>
<dbReference type="InterPro" id="IPR013968">
    <property type="entry name" value="PKS_KR"/>
</dbReference>
<dbReference type="SMART" id="SM00822">
    <property type="entry name" value="PKS_KR"/>
    <property type="match status" value="2"/>
</dbReference>
<dbReference type="SMART" id="SM00826">
    <property type="entry name" value="PKS_DH"/>
    <property type="match status" value="2"/>
</dbReference>
<feature type="non-terminal residue" evidence="13">
    <location>
        <position position="4367"/>
    </location>
</feature>
<dbReference type="SUPFAM" id="SSF52151">
    <property type="entry name" value="FabD/lysophospholipase-like"/>
    <property type="match status" value="3"/>
</dbReference>
<feature type="domain" description="Ketosynthase family 3 (KS3)" evidence="11">
    <location>
        <begin position="33"/>
        <end position="460"/>
    </location>
</feature>
<evidence type="ECO:0008006" key="15">
    <source>
        <dbReference type="Google" id="ProtNLM"/>
    </source>
</evidence>
<feature type="domain" description="Ketosynthase family 3 (KS3)" evidence="11">
    <location>
        <begin position="3805"/>
        <end position="4224"/>
    </location>
</feature>
<feature type="region of interest" description="N-terminal hotdog fold" evidence="9">
    <location>
        <begin position="2668"/>
        <end position="2790"/>
    </location>
</feature>
<feature type="region of interest" description="C-terminal hotdog fold" evidence="9">
    <location>
        <begin position="2803"/>
        <end position="2942"/>
    </location>
</feature>
<sequence length="4367" mass="455302">MPADETSLEYLKRTLVTLRSTRKRLTELEHRLAEPVAIVGMGCRLPGAVTSPEQLWRALLDGHDAIGPFPADRGWDLTTLFDETTGAAGTSGARAGGFLYDALEFDAGFFGISPREAKAMDPQQRLVLETAWESLEYAGIAPATLRGSDTGVFIGVIDQSYGAGAVDADTADAEGYRAIGATASVVAGRVSYVLGLEGPAVAIDTACSSSLVALHHAVHSIRSGECSMALAGGVTVMSTPAAFIEFSQQGGLTRDGRCRAFAEGADGTGLAEGVALVVVERLSRARELGHEVLAVIRGSAANSDGASAGLTAPNGPSQQRVIRRALANAGLSAGEVDAVEAHGTGTALGDPIEAQALIATYGQDRPAEQPLWLGSIKSNIGHTQAAAGVAGVIKMVQAMRHGVLPQTLHAEVPTSQVTWASGTVRLLTEQRPWPTGARPRRSAVSSFGISGTNAHMILEEAPPAEPGDAERAAPDGESAVPLAGNTVAWLVSGRDAAALGAQARRLTEYVAARPDLDPADIGWSLTSGRARFEHRAVVFGESREQLLERLPAVESGSPEPGVVTGETRGSARTVFVFPGQGTQWVGMGRELLASSPVFAQAIDECAAVLVSQVDWSLREVLDGPSERSRAMLDRIDVLQPVLFSVMVALARVWQAFGVRPDAVAGHSQGEIAAAHVAGVLSLEDALRLVVTRAQIFAEELTGAGAIASVALSQAEAERYLAAYPELSLAGVNGPGGVSVAGPDDALEALVTALTADGVRARVVAATVPSHTVAVDRLRGRLLGALSFATPGNGEIPIYSTVTGTQIAGRELTARYWFDNCRRPVLFEPVVRTLHADGFGAFVEISPHPVLAMHIEHTLDTVHANGAAAIVVGTLRRDESAAQRLLNTAAQLEVGGVDIDWRQLSAHRRARRVRLPSYAFQRRRYWLDTGSGAQDVRALGQSAAEHPFLAAVVAAPDSGGRTLTGRVSLRTHPWLADHCFGGLVLFPGTGLLELAVRAGDEVGAPAVQELALLQPLVLPDDGGVRIQVVVGGCDDTGARALSIYACPDTGVDTEWTLHARGRVAAGSGVVGGAAQQADEPALPSWPPAGAVAVDVDGGYDRLAAAGYGYGPVFRGLRALWRDGADLYAEAALPEEGAARGFGVHPALLDALLHAALMDGPVPGEGQALPFAWTGVVPRAVAGTVLRARITRSEEYGLSLQVYDETGTAVLSIRSLTTRPVHPDQAALSARPLHLLRWSVLPPGGLAEPVALTPWPDADDETTGGPGVFVLDLRDRDRGTDPVADTHAAVLRTLTVLQEFTSGRRYDSGRLVVVTSGAVAVTDTEDIDPAAAAVWGLVRSAQSEDPGRVVLVDTDADPARPVALLCAAAEYQAAVRDGVVYLPRLTRVPAGPSDTSAAPSLSEGTVLVTGGTTGLGAAVARHLVAKYGVRSLLLVSRRGPDAPGAAEITRELAAAGARAEARACDVADRTQLADLLAELTGETTLAGVVHAAGALDDGVVAALTPERVDTVLAPKVAGAWHLHELTRDRDLAMFVLFSSAAGVLGAPGQANYAAANAFLDALAEYRHGIGLPAISIAWGLWAAGTGMTGSLGDRETGRLARTGLLALDTEQGLRLFDASIAQRRPAVVAAQLDRSALAAQARAGLLAPLLRELAPVARRTVTAAWPGWRERLADLDAADGPAAVLDAVRTEVAFVLGHSGPEAIDPDRSFADLGFDSITALEVRNRLAAVTGLTLPATLVFDYPTPKAASAQLHRLLLGHRGEAGTAPRTVSSTEPIAIVGIGCRLPGGVTGTDELWRLLTEGRDAIGAFPTDRGWNLTALFDPAAPGGTSTVRTGGFLYDAAEFDAAFFGISPREAVSMDPQQRLLLETVWEALEHAGIAPETIRGSDTGVFVGAMHHDYPFNATTGALISGRIAYVLGLEGPAVTVDTACSSSLVALHQAVRSLRSGECSAALVAGVTVMSTPELFVEFSRQRALSADGRCKAFADSADGTGFAEGVGVLVVEPLSRARELGHEVLAVVRGSAVNSDGASNGLSAPNGPSQQRVIRRALADAGVAAADVDAVEAHGTGTALGDPIEAQALIATYGQDRPAEQPLWLGSIKSNIGHTQGAAGVAGVIKMVEALRRGVLVRTLHVEQPSSHIDWSAGAVELLREQRTWPENGHPRRAGVSSFGYSGTNAHVILEQAPTADEAANDQETEDPSGDAPLPWVLSGRSQDAVAAQARRLAEHLRSHPHLQPVDIGWSLVSARSRFDHRAVLLGGSRDELLTQLRRFASGEPGAGVAAGVAVRPGKTVFVFPGQGTQWVGMGRELLAHAPEFAAAVDECETVLSQWVDWSLREVLAGPPETVGPMLGRIEVLQPVLCAVMVGLARMWRGLGVQPDAVVGHSQGEITAAYVAGALTLEDALRLVVTRSRIFAEELTGTGAIASVALSGPTLETYLTEFPTLSVAGVNSPAAASVAGPSAELDRLVAVLTADGVRARVVPATVPSHTVAVDRLRDRLLRELSFVAPDDGDIPLYSTVTGTRVSGHELGASYWFDNCRSPVLFDAAVRAMHADGFGVFVEAGPHPVLAMHIEHILEDAASRSRGAAATADVVVGSLRREHDDFAQLLASAARLFVAGVPVDWAAVFTGRGARRIPLPTYSFQRRRYWLDTATAAGDVTSIGQTRIDHPVLAAVIPAPHDGGLTATGRIAAHTHPWIGDHVFAGTVLFPGTGLLELVARAGAEAGTPVVAELTLLEPLIVADDAGVAVQVCIGGPGAGDTRPVTVHARSADDAAWVLHAQGTLAADTGAEPAQWTGAWPPPNAVGVAVDELYDVLADAGYDYGPAFRGLRTVWRDGDGLYLEASLPEDGPSPDGYRVHPALLDAVLHAIALTTDGRQADTPAVLPFSWEGVRTGGTGLSRLRAELTVTGPNSVGLRAFDERGAEILSIRSLTTRPARPGHGFALRPDRHLYGMTWTPVADLGQTPDTVPCAYWPDTGAEPRPVVVVDCHHGGGDTVTAAHTATQRVLDVLREFLDAPRFDPVTLVVRTRNAVAVTAADVTDPAAAAVWGLVRSAQSEHPGRIVVLDSDTVPETLPASVPGGAEPQLAVRAGRWYAARLTPAGAEGLMPPASPRWRLTATGTGTLDGLRLADSGPDDEALAPGQVRIAARAGGLNFRDVLVSLQMRPEDVAVIGAEAAGAVSEVGPGVDRFAPGDRVMGLITGGIGPVVVTDQRLLVEVPTGWSFAEAAGVPVAFATAFYGLRDLAEVGPGDRVLVHAATGGVGMAAVQLARAWGAEVFVSASRGKWHVLREMGFDDAHIADSRGLGFEQQFLVATGGAGMDVVLDCLAGDFVDASLRLLPRGGRFIEMGKTDIRDPEQIAAEYPGVRYRAFDLLEADLDRMSHLLSEIAEMFADGYLHRLPVRAWDIRQAPTAFRYFGQTRHIGKNVLTLPAPHVADGTVLITGGTGGLGAILARHLATTHGVRSLILASRRGPAAPGADDLVRDLTDLGVRVRIVACDVSDRAALAELLGSVPSELPLTGVVHAAAVLDDGVVSALTPARLDVVLGAKADAAWYLHELTRGLDVALFVLFSSAAGVFGAPGQGNYAAANAFLDGLAGYRHAQGLPATSIAWGWWATGTADLGDTDTARLTRAGATAMPTELGLALFDRAIGDWRPGLTAAQLHRPTLARQARTGMLPPLLTPLITTRPAPAAGPGNDLTHRLTGLGEPEQRHIVLAAVRAQVATVLGHDGPEAIEPDRTFTELGFDSLTAVEARNRLNALTGLALPATLVFDHPTPRQVTEHILRQLLGAAEPVTPAPPRAADTEPIAIVGIGCRFPGGVSTPDELWRLVVERRDVIGAFPADRGWNLRAADAEGYARAGGFLYDAADFDAEFFGISPREALAMDPQQRLVLETAWEALEHAGIAPGSLRGSDTGVFIGVTGQSYSGAATERDAETVGNRLTGMLTSVVSGRVAYVLGLEGPAVSVDTACSSSLVALHQAIGAVRSGECGLALAGGVAVMATPIGFAEFAQQGGLAADGRCKAFAAGADGIGLAEGAGVLVVERLSRARELGHEVLAVVRGSAVNSDGASNGLSAPNGPSQQRVIRRALADAGLTAGEVDVVEAHGTGTSLGDPIEAQALLATYGHERLAEQPLWLGSIKSNIGHAQAAAGVAGVIKMVQALRHGILPPTLHADTPSTVVDWSSGAVELLTRQRDWPDTERPRRAAVSSFGISGTNAHLVLEQAPPAPVAADRGDEPRGAVPWQVSARDPRAVADQARRLAEYASTRTDLTVADIGLSLAVTRTVFDHRAVVIGDSRAELVAGLEAVADGVPSADAFVGKAAAPGGTVFVFAGQGGQWVGMGRALLEESAVFAAVIEECAEAFAPW</sequence>
<evidence type="ECO:0000259" key="11">
    <source>
        <dbReference type="PROSITE" id="PS52004"/>
    </source>
</evidence>
<feature type="domain" description="PKS/mFAS DH" evidence="12">
    <location>
        <begin position="2668"/>
        <end position="2942"/>
    </location>
</feature>
<dbReference type="InterPro" id="IPR014030">
    <property type="entry name" value="Ketoacyl_synth_N"/>
</dbReference>
<dbReference type="Pfam" id="PF16197">
    <property type="entry name" value="KAsynt_C_assoc"/>
    <property type="match status" value="3"/>
</dbReference>
<dbReference type="PANTHER" id="PTHR43775:SF51">
    <property type="entry name" value="INACTIVE PHENOLPHTHIOCEROL SYNTHESIS POLYKETIDE SYNTHASE TYPE I PKS1-RELATED"/>
    <property type="match status" value="1"/>
</dbReference>
<dbReference type="Pfam" id="PF13602">
    <property type="entry name" value="ADH_zinc_N_2"/>
    <property type="match status" value="1"/>
</dbReference>
<organism evidence="13 14">
    <name type="scientific">Nocardia donostiensis</name>
    <dbReference type="NCBI Taxonomy" id="1538463"/>
    <lineage>
        <taxon>Bacteria</taxon>
        <taxon>Bacillati</taxon>
        <taxon>Actinomycetota</taxon>
        <taxon>Actinomycetes</taxon>
        <taxon>Mycobacteriales</taxon>
        <taxon>Nocardiaceae</taxon>
        <taxon>Nocardia</taxon>
    </lineage>
</organism>
<dbReference type="RefSeq" id="WP_077114795.1">
    <property type="nucleotide sequence ID" value="NZ_MUMY01000002.1"/>
</dbReference>
<dbReference type="InterPro" id="IPR018201">
    <property type="entry name" value="Ketoacyl_synth_AS"/>
</dbReference>
<dbReference type="SMART" id="SM00829">
    <property type="entry name" value="PKS_ER"/>
    <property type="match status" value="1"/>
</dbReference>
<dbReference type="PROSITE" id="PS00012">
    <property type="entry name" value="PHOSPHOPANTETHEINE"/>
    <property type="match status" value="2"/>
</dbReference>
<dbReference type="FunFam" id="3.90.180.10:FF:000032">
    <property type="entry name" value="Probable polyketide synthase pks1"/>
    <property type="match status" value="1"/>
</dbReference>
<evidence type="ECO:0000256" key="7">
    <source>
        <dbReference type="ARBA" id="ARBA00023268"/>
    </source>
</evidence>
<dbReference type="SMART" id="SM00825">
    <property type="entry name" value="PKS_KS"/>
    <property type="match status" value="3"/>
</dbReference>
<dbReference type="FunFam" id="3.40.50.720:FF:000209">
    <property type="entry name" value="Polyketide synthase Pks12"/>
    <property type="match status" value="1"/>
</dbReference>
<dbReference type="InterPro" id="IPR001227">
    <property type="entry name" value="Ac_transferase_dom_sf"/>
</dbReference>
<dbReference type="InterPro" id="IPR014043">
    <property type="entry name" value="Acyl_transferase_dom"/>
</dbReference>
<gene>
    <name evidence="13" type="ORF">B0T46_02335</name>
</gene>
<dbReference type="InterPro" id="IPR020843">
    <property type="entry name" value="ER"/>
</dbReference>
<dbReference type="Pfam" id="PF08240">
    <property type="entry name" value="ADH_N"/>
    <property type="match status" value="1"/>
</dbReference>
<feature type="domain" description="Carrier" evidence="10">
    <location>
        <begin position="1680"/>
        <end position="1755"/>
    </location>
</feature>
<dbReference type="InterPro" id="IPR006162">
    <property type="entry name" value="Ppantetheine_attach_site"/>
</dbReference>
<reference evidence="13 14" key="1">
    <citation type="journal article" date="2016" name="Antonie Van Leeuwenhoek">
        <title>Nocardia donostiensis sp. nov., isolated from human respiratory specimens.</title>
        <authorList>
            <person name="Ercibengoa M."/>
            <person name="Bell M."/>
            <person name="Marimon J.M."/>
            <person name="Humrighouse B."/>
            <person name="Klenk H.P."/>
            <person name="Potter G."/>
            <person name="Perez-Trallero E."/>
        </authorList>
    </citation>
    <scope>NUCLEOTIDE SEQUENCE [LARGE SCALE GENOMIC DNA]</scope>
    <source>
        <strain evidence="13 14">X1655</strain>
    </source>
</reference>
<evidence type="ECO:0000256" key="8">
    <source>
        <dbReference type="ARBA" id="ARBA00023315"/>
    </source>
</evidence>
<comment type="pathway">
    <text evidence="1">Lipid metabolism.</text>
</comment>